<feature type="domain" description="Rhodopsin" evidence="8">
    <location>
        <begin position="68"/>
        <end position="307"/>
    </location>
</feature>
<evidence type="ECO:0000256" key="4">
    <source>
        <dbReference type="ARBA" id="ARBA00023136"/>
    </source>
</evidence>
<evidence type="ECO:0000313" key="9">
    <source>
        <dbReference type="EMBL" id="KAL1848869.1"/>
    </source>
</evidence>
<comment type="subcellular location">
    <subcellularLocation>
        <location evidence="1">Membrane</location>
        <topology evidence="1">Multi-pass membrane protein</topology>
    </subcellularLocation>
</comment>
<dbReference type="PANTHER" id="PTHR33048">
    <property type="entry name" value="PTH11-LIKE INTEGRAL MEMBRANE PROTEIN (AFU_ORTHOLOGUE AFUA_5G11245)"/>
    <property type="match status" value="1"/>
</dbReference>
<feature type="transmembrane region" description="Helical" evidence="7">
    <location>
        <begin position="84"/>
        <end position="105"/>
    </location>
</feature>
<keyword evidence="4 7" id="KW-0472">Membrane</keyword>
<evidence type="ECO:0000256" key="2">
    <source>
        <dbReference type="ARBA" id="ARBA00022692"/>
    </source>
</evidence>
<proteinExistence type="inferred from homology"/>
<evidence type="ECO:0000256" key="1">
    <source>
        <dbReference type="ARBA" id="ARBA00004141"/>
    </source>
</evidence>
<gene>
    <name evidence="9" type="ORF">Daus18300_013481</name>
</gene>
<evidence type="ECO:0000256" key="6">
    <source>
        <dbReference type="SAM" id="MobiDB-lite"/>
    </source>
</evidence>
<dbReference type="PANTHER" id="PTHR33048:SF143">
    <property type="entry name" value="EXTRACELLULAR MEMBRANE PROTEIN CFEM DOMAIN-CONTAINING PROTEIN-RELATED"/>
    <property type="match status" value="1"/>
</dbReference>
<dbReference type="Proteomes" id="UP001583177">
    <property type="component" value="Unassembled WGS sequence"/>
</dbReference>
<comment type="caution">
    <text evidence="9">The sequence shown here is derived from an EMBL/GenBank/DDBJ whole genome shotgun (WGS) entry which is preliminary data.</text>
</comment>
<feature type="region of interest" description="Disordered" evidence="6">
    <location>
        <begin position="377"/>
        <end position="421"/>
    </location>
</feature>
<dbReference type="InterPro" id="IPR052337">
    <property type="entry name" value="SAT4-like"/>
</dbReference>
<feature type="transmembrane region" description="Helical" evidence="7">
    <location>
        <begin position="246"/>
        <end position="264"/>
    </location>
</feature>
<evidence type="ECO:0000256" key="7">
    <source>
        <dbReference type="SAM" id="Phobius"/>
    </source>
</evidence>
<organism evidence="9 10">
    <name type="scientific">Diaporthe australafricana</name>
    <dbReference type="NCBI Taxonomy" id="127596"/>
    <lineage>
        <taxon>Eukaryota</taxon>
        <taxon>Fungi</taxon>
        <taxon>Dikarya</taxon>
        <taxon>Ascomycota</taxon>
        <taxon>Pezizomycotina</taxon>
        <taxon>Sordariomycetes</taxon>
        <taxon>Sordariomycetidae</taxon>
        <taxon>Diaporthales</taxon>
        <taxon>Diaporthaceae</taxon>
        <taxon>Diaporthe</taxon>
    </lineage>
</organism>
<name>A0ABR3VYU9_9PEZI</name>
<sequence>MTVPELCIDEEYGLLLGGCVTQECSVVEFLSFLNFTRTACGLPTVDHRHEVTVTTLAMFALATVFFLIRMVVKYLRYAPWGADDSLLVVAYVFLVPFISLIQFMIPTGLGLEIWVLHDYQITTFLRYLLAIQEHYLFMISIIKASILAFFLRIFPDETFKKVVWCTLFYDLLVGAIFMTLSLVQRQPTWLIWEGWKDKDQRGVVLELNNLGLGHGGMNVALDLWMLVLPFTQLYKLNHPLHKKLGIFAMFSVGIFLTVVAAIRVKSLVDFATSQNITDDVREGIIWSCIEVCVGIVVACMPHARQLHREAMRKLKGTITAKQAASVERTGRSHWRPRNVFWDDSLESGTAVGSSGAAPQPADKSWYSSTTQSAYTTTTCTSDRQHSSFASDAPIRIGSVAQTIDESAGSRLKTPGEKIGSG</sequence>
<reference evidence="9 10" key="1">
    <citation type="journal article" date="2024" name="IMA Fungus">
        <title>IMA Genome - F19 : A genome assembly and annotation guide to empower mycologists, including annotated draft genome sequences of Ceratocystis pirilliformis, Diaporthe australafricana, Fusarium ophioides, Paecilomyces lecythidis, and Sporothrix stenoceras.</title>
        <authorList>
            <person name="Aylward J."/>
            <person name="Wilson A.M."/>
            <person name="Visagie C.M."/>
            <person name="Spraker J."/>
            <person name="Barnes I."/>
            <person name="Buitendag C."/>
            <person name="Ceriani C."/>
            <person name="Del Mar Angel L."/>
            <person name="du Plessis D."/>
            <person name="Fuchs T."/>
            <person name="Gasser K."/>
            <person name="Kramer D."/>
            <person name="Li W."/>
            <person name="Munsamy K."/>
            <person name="Piso A."/>
            <person name="Price J.L."/>
            <person name="Sonnekus B."/>
            <person name="Thomas C."/>
            <person name="van der Nest A."/>
            <person name="van Dijk A."/>
            <person name="van Heerden A."/>
            <person name="van Vuuren N."/>
            <person name="Yilmaz N."/>
            <person name="Duong T.A."/>
            <person name="van der Merwe N.A."/>
            <person name="Wingfield M.J."/>
            <person name="Wingfield B.D."/>
        </authorList>
    </citation>
    <scope>NUCLEOTIDE SEQUENCE [LARGE SCALE GENOMIC DNA]</scope>
    <source>
        <strain evidence="9 10">CMW 18300</strain>
    </source>
</reference>
<comment type="similarity">
    <text evidence="5">Belongs to the SAT4 family.</text>
</comment>
<feature type="transmembrane region" description="Helical" evidence="7">
    <location>
        <begin position="51"/>
        <end position="72"/>
    </location>
</feature>
<feature type="transmembrane region" description="Helical" evidence="7">
    <location>
        <begin position="284"/>
        <end position="303"/>
    </location>
</feature>
<evidence type="ECO:0000256" key="5">
    <source>
        <dbReference type="ARBA" id="ARBA00038359"/>
    </source>
</evidence>
<dbReference type="EMBL" id="JAWRVE010000211">
    <property type="protein sequence ID" value="KAL1848869.1"/>
    <property type="molecule type" value="Genomic_DNA"/>
</dbReference>
<feature type="transmembrane region" description="Helical" evidence="7">
    <location>
        <begin position="135"/>
        <end position="155"/>
    </location>
</feature>
<protein>
    <recommendedName>
        <fullName evidence="8">Rhodopsin domain-containing protein</fullName>
    </recommendedName>
</protein>
<keyword evidence="2 7" id="KW-0812">Transmembrane</keyword>
<feature type="transmembrane region" description="Helical" evidence="7">
    <location>
        <begin position="162"/>
        <end position="183"/>
    </location>
</feature>
<accession>A0ABR3VYU9</accession>
<evidence type="ECO:0000313" key="10">
    <source>
        <dbReference type="Proteomes" id="UP001583177"/>
    </source>
</evidence>
<evidence type="ECO:0000259" key="8">
    <source>
        <dbReference type="Pfam" id="PF20684"/>
    </source>
</evidence>
<keyword evidence="3 7" id="KW-1133">Transmembrane helix</keyword>
<dbReference type="InterPro" id="IPR049326">
    <property type="entry name" value="Rhodopsin_dom_fungi"/>
</dbReference>
<dbReference type="Pfam" id="PF20684">
    <property type="entry name" value="Fung_rhodopsin"/>
    <property type="match status" value="1"/>
</dbReference>
<evidence type="ECO:0000256" key="3">
    <source>
        <dbReference type="ARBA" id="ARBA00022989"/>
    </source>
</evidence>
<keyword evidence="10" id="KW-1185">Reference proteome</keyword>